<evidence type="ECO:0000256" key="5">
    <source>
        <dbReference type="ARBA" id="ARBA00022692"/>
    </source>
</evidence>
<comment type="pathway">
    <text evidence="3 10">Protein modification; protein glycosylation.</text>
</comment>
<comment type="caution">
    <text evidence="11">The sequence shown here is derived from an EMBL/GenBank/DDBJ whole genome shotgun (WGS) entry which is preliminary data.</text>
</comment>
<evidence type="ECO:0000256" key="9">
    <source>
        <dbReference type="ARBA" id="ARBA00023136"/>
    </source>
</evidence>
<dbReference type="PANTHER" id="PTHR21049">
    <property type="entry name" value="RIBOPHORIN I"/>
    <property type="match status" value="1"/>
</dbReference>
<comment type="function">
    <text evidence="1 10">Subunit of the oligosaccharyl transferase (OST) complex that catalyzes the initial transfer of a defined glycan (Glc(3)Man(9)GlcNAc(2) in eukaryotes) from the lipid carrier dolichol-pyrophosphate to an asparagine residue within an Asn-X-Ser/Thr consensus motif in nascent polypeptide chains, the first step in protein N-glycosylation. N-glycosylation occurs cotranslationally and the complex associates with the Sec61 complex at the channel-forming translocon complex that mediates protein translocation across the endoplasmic reticulum (ER). All subunits are required for a maximal enzyme activity.</text>
</comment>
<evidence type="ECO:0000256" key="1">
    <source>
        <dbReference type="ARBA" id="ARBA00002791"/>
    </source>
</evidence>
<evidence type="ECO:0000256" key="8">
    <source>
        <dbReference type="ARBA" id="ARBA00022989"/>
    </source>
</evidence>
<reference evidence="11 12" key="1">
    <citation type="submission" date="2016-07" db="EMBL/GenBank/DDBJ databases">
        <title>Pervasive Adenine N6-methylation of Active Genes in Fungi.</title>
        <authorList>
            <consortium name="DOE Joint Genome Institute"/>
            <person name="Mondo S.J."/>
            <person name="Dannebaum R.O."/>
            <person name="Kuo R.C."/>
            <person name="Labutti K."/>
            <person name="Haridas S."/>
            <person name="Kuo A."/>
            <person name="Salamov A."/>
            <person name="Ahrendt S.R."/>
            <person name="Lipzen A."/>
            <person name="Sullivan W."/>
            <person name="Andreopoulos W.B."/>
            <person name="Clum A."/>
            <person name="Lindquist E."/>
            <person name="Daum C."/>
            <person name="Ramamoorthy G.K."/>
            <person name="Gryganskyi A."/>
            <person name="Culley D."/>
            <person name="Magnuson J.K."/>
            <person name="James T.Y."/>
            <person name="O'Malley M.A."/>
            <person name="Stajich J.E."/>
            <person name="Spatafora J.W."/>
            <person name="Visel A."/>
            <person name="Grigoriev I.V."/>
        </authorList>
    </citation>
    <scope>NUCLEOTIDE SEQUENCE [LARGE SCALE GENOMIC DNA]</scope>
    <source>
        <strain evidence="11 12">ATCC 12442</strain>
    </source>
</reference>
<protein>
    <recommendedName>
        <fullName evidence="10">Dolichyl-diphosphooligosaccharide--protein glycosyltransferase subunit 1</fullName>
    </recommendedName>
</protein>
<evidence type="ECO:0000256" key="10">
    <source>
        <dbReference type="RuleBase" id="RU361143"/>
    </source>
</evidence>
<accession>A0A1Y1WE42</accession>
<sequence>MRFLVAGSLYTLSLLAAASGLVHTNLIRTVDLTSAPFIREQIGAVVQNEHASKQYKSYTIAVPASKHAHLASLTVHERKSGVELPTVPLDFDTKRNAYLYRATLRAPLAPNDKLSLNVDMTLSRFVSAKPAVMEPADDQQWVWEDRALVPSVYETRKQKTVVNAPRVTRHTGVLQRKSVVFGPFNATAEDGPAEVAFRSNKEQAAAVHRREYFVSHLGDDLNVLEHYQLKSLAPRPPQYDKVRETIAKFMRTRDNFIKTLLVPVPVTARDMYYVDEIGNVSTSAVTSPREAHGQEFRILQLKPRYPLSGGDQYTWWHGYSLPLHAYLRRQGARHFLKVPFIGHIAASASGKSELTVDMAVAENVAVESYELHVTLPEGATDIDVRAPVRAEIAYEPTWYYLDSTGRTTVVVSTGNVAPGDLGDVLVMYSYSAVAVWQKPAVVALMVFGVFAVAMAVGRVRFGLAQAANKKKSA</sequence>
<dbReference type="InterPro" id="IPR007676">
    <property type="entry name" value="Ribophorin_I"/>
</dbReference>
<dbReference type="Pfam" id="PF04597">
    <property type="entry name" value="Ribophorin_I"/>
    <property type="match status" value="1"/>
</dbReference>
<keyword evidence="12" id="KW-1185">Reference proteome</keyword>
<evidence type="ECO:0000256" key="3">
    <source>
        <dbReference type="ARBA" id="ARBA00004922"/>
    </source>
</evidence>
<dbReference type="PANTHER" id="PTHR21049:SF0">
    <property type="entry name" value="DOLICHYL-DIPHOSPHOOLIGOSACCHARIDE--PROTEIN GLYCOSYLTRANSFERASE SUBUNIT 1"/>
    <property type="match status" value="1"/>
</dbReference>
<dbReference type="RefSeq" id="XP_040745223.1">
    <property type="nucleotide sequence ID" value="XM_040882997.1"/>
</dbReference>
<dbReference type="GeneID" id="63799645"/>
<evidence type="ECO:0000256" key="6">
    <source>
        <dbReference type="ARBA" id="ARBA00022729"/>
    </source>
</evidence>
<feature type="transmembrane region" description="Helical" evidence="10">
    <location>
        <begin position="440"/>
        <end position="461"/>
    </location>
</feature>
<comment type="subunit">
    <text evidence="10">Component of the oligosaccharyltransferase (OST) complex.</text>
</comment>
<dbReference type="OrthoDB" id="310030at2759"/>
<gene>
    <name evidence="11" type="ORF">DL89DRAFT_101655</name>
</gene>
<name>A0A1Y1WE42_9FUNG</name>
<dbReference type="AlphaFoldDB" id="A0A1Y1WE42"/>
<dbReference type="Proteomes" id="UP000193922">
    <property type="component" value="Unassembled WGS sequence"/>
</dbReference>
<organism evidence="11 12">
    <name type="scientific">Linderina pennispora</name>
    <dbReference type="NCBI Taxonomy" id="61395"/>
    <lineage>
        <taxon>Eukaryota</taxon>
        <taxon>Fungi</taxon>
        <taxon>Fungi incertae sedis</taxon>
        <taxon>Zoopagomycota</taxon>
        <taxon>Kickxellomycotina</taxon>
        <taxon>Kickxellomycetes</taxon>
        <taxon>Kickxellales</taxon>
        <taxon>Kickxellaceae</taxon>
        <taxon>Linderina</taxon>
    </lineage>
</organism>
<feature type="chain" id="PRO_5011835345" description="Dolichyl-diphosphooligosaccharide--protein glycosyltransferase subunit 1" evidence="10">
    <location>
        <begin position="25"/>
        <end position="473"/>
    </location>
</feature>
<evidence type="ECO:0000313" key="12">
    <source>
        <dbReference type="Proteomes" id="UP000193922"/>
    </source>
</evidence>
<keyword evidence="9 10" id="KW-0472">Membrane</keyword>
<evidence type="ECO:0000256" key="4">
    <source>
        <dbReference type="ARBA" id="ARBA00008905"/>
    </source>
</evidence>
<dbReference type="UniPathway" id="UPA00378"/>
<evidence type="ECO:0000256" key="2">
    <source>
        <dbReference type="ARBA" id="ARBA00004115"/>
    </source>
</evidence>
<comment type="subcellular location">
    <subcellularLocation>
        <location evidence="2 10">Endoplasmic reticulum membrane</location>
        <topology evidence="2 10">Single-pass type I membrane protein</topology>
    </subcellularLocation>
</comment>
<proteinExistence type="inferred from homology"/>
<dbReference type="GO" id="GO:0008250">
    <property type="term" value="C:oligosaccharyltransferase complex"/>
    <property type="evidence" value="ECO:0007669"/>
    <property type="project" value="UniProtKB-UniRule"/>
</dbReference>
<evidence type="ECO:0000256" key="7">
    <source>
        <dbReference type="ARBA" id="ARBA00022824"/>
    </source>
</evidence>
<keyword evidence="5 10" id="KW-0812">Transmembrane</keyword>
<dbReference type="STRING" id="61395.A0A1Y1WE42"/>
<comment type="similarity">
    <text evidence="4 10">Belongs to the OST1 family.</text>
</comment>
<keyword evidence="6 10" id="KW-0732">Signal</keyword>
<dbReference type="EMBL" id="MCFD01000003">
    <property type="protein sequence ID" value="ORX71799.1"/>
    <property type="molecule type" value="Genomic_DNA"/>
</dbReference>
<feature type="signal peptide" evidence="10">
    <location>
        <begin position="1"/>
        <end position="24"/>
    </location>
</feature>
<keyword evidence="7 10" id="KW-0256">Endoplasmic reticulum</keyword>
<evidence type="ECO:0000313" key="11">
    <source>
        <dbReference type="EMBL" id="ORX71799.1"/>
    </source>
</evidence>
<dbReference type="GO" id="GO:0018279">
    <property type="term" value="P:protein N-linked glycosylation via asparagine"/>
    <property type="evidence" value="ECO:0007669"/>
    <property type="project" value="TreeGrafter"/>
</dbReference>
<keyword evidence="8 10" id="KW-1133">Transmembrane helix</keyword>